<dbReference type="GO" id="GO:0008284">
    <property type="term" value="P:positive regulation of cell population proliferation"/>
    <property type="evidence" value="ECO:0000315"/>
    <property type="project" value="AgBase"/>
</dbReference>
<comment type="domain">
    <text evidence="7">Contains large globular domains required for ATP hydrolysis at each terminus and a third globular domain forming a flexible hinge near the middle of the molecule. These domains are separated by coiled-coil structures.</text>
</comment>
<dbReference type="STRING" id="272635.gene:17577325"/>
<keyword evidence="2 7" id="KW-0963">Cytoplasm</keyword>
<dbReference type="PANTHER" id="PTHR43977">
    <property type="entry name" value="STRUCTURAL MAINTENANCE OF CHROMOSOMES PROTEIN 3"/>
    <property type="match status" value="1"/>
</dbReference>
<feature type="coiled-coil region" evidence="7">
    <location>
        <begin position="242"/>
        <end position="311"/>
    </location>
</feature>
<dbReference type="GO" id="GO:0005524">
    <property type="term" value="F:ATP binding"/>
    <property type="evidence" value="ECO:0007669"/>
    <property type="project" value="UniProtKB-UniRule"/>
</dbReference>
<dbReference type="GO" id="GO:0051497">
    <property type="term" value="P:negative regulation of stress fiber assembly"/>
    <property type="evidence" value="ECO:0000315"/>
    <property type="project" value="AgBase"/>
</dbReference>
<dbReference type="SMART" id="SM00968">
    <property type="entry name" value="SMC_hinge"/>
    <property type="match status" value="1"/>
</dbReference>
<dbReference type="SUPFAM" id="SSF75553">
    <property type="entry name" value="Smc hinge domain"/>
    <property type="match status" value="1"/>
</dbReference>
<protein>
    <recommendedName>
        <fullName evidence="7">Chromosome partition protein Smc</fullName>
    </recommendedName>
</protein>
<feature type="domain" description="SMC hinge" evidence="8">
    <location>
        <begin position="419"/>
        <end position="538"/>
    </location>
</feature>
<dbReference type="InterPro" id="IPR011890">
    <property type="entry name" value="SMC_prok"/>
</dbReference>
<dbReference type="EMBL" id="AL445565">
    <property type="protein sequence ID" value="CAC13887.1"/>
    <property type="molecule type" value="Genomic_DNA"/>
</dbReference>
<dbReference type="IntAct" id="Q98PK8">
    <property type="interactions" value="2"/>
</dbReference>
<evidence type="ECO:0000256" key="3">
    <source>
        <dbReference type="ARBA" id="ARBA00022741"/>
    </source>
</evidence>
<comment type="function">
    <text evidence="7">Required for chromosome condensation and partitioning.</text>
</comment>
<evidence type="ECO:0000256" key="4">
    <source>
        <dbReference type="ARBA" id="ARBA00022840"/>
    </source>
</evidence>
<dbReference type="GO" id="GO:0007062">
    <property type="term" value="P:sister chromatid cohesion"/>
    <property type="evidence" value="ECO:0007669"/>
    <property type="project" value="InterPro"/>
</dbReference>
<dbReference type="GO" id="GO:0003677">
    <property type="term" value="F:DNA binding"/>
    <property type="evidence" value="ECO:0007669"/>
    <property type="project" value="UniProtKB-UniRule"/>
</dbReference>
<gene>
    <name evidence="7" type="primary">smc</name>
    <name evidence="9" type="ordered locus">MYPU_7140</name>
</gene>
<dbReference type="GO" id="GO:0007059">
    <property type="term" value="P:chromosome segregation"/>
    <property type="evidence" value="ECO:0007669"/>
    <property type="project" value="UniProtKB-UniRule"/>
</dbReference>
<evidence type="ECO:0000256" key="6">
    <source>
        <dbReference type="ARBA" id="ARBA00023125"/>
    </source>
</evidence>
<dbReference type="Pfam" id="PF06470">
    <property type="entry name" value="SMC_hinge"/>
    <property type="match status" value="1"/>
</dbReference>
<keyword evidence="5 7" id="KW-0175">Coiled coil</keyword>
<dbReference type="FunFam" id="3.40.50.300:FF:000901">
    <property type="entry name" value="Chromosome partition protein Smc"/>
    <property type="match status" value="1"/>
</dbReference>
<dbReference type="Gene3D" id="3.30.70.1620">
    <property type="match status" value="1"/>
</dbReference>
<proteinExistence type="evidence at protein level"/>
<dbReference type="GO" id="GO:0005694">
    <property type="term" value="C:chromosome"/>
    <property type="evidence" value="ECO:0007669"/>
    <property type="project" value="InterPro"/>
</dbReference>
<dbReference type="InterPro" id="IPR027417">
    <property type="entry name" value="P-loop_NTPase"/>
</dbReference>
<dbReference type="HAMAP" id="MF_01894">
    <property type="entry name" value="Smc_prok"/>
    <property type="match status" value="1"/>
</dbReference>
<feature type="binding site" evidence="7">
    <location>
        <begin position="32"/>
        <end position="39"/>
    </location>
    <ligand>
        <name>ATP</name>
        <dbReference type="ChEBI" id="CHEBI:30616"/>
    </ligand>
</feature>
<dbReference type="InterPro" id="IPR003395">
    <property type="entry name" value="RecF/RecN/SMC_N"/>
</dbReference>
<evidence type="ECO:0000256" key="1">
    <source>
        <dbReference type="ARBA" id="ARBA00004496"/>
    </source>
</evidence>
<dbReference type="PIR" id="B90601">
    <property type="entry name" value="B90601"/>
</dbReference>
<dbReference type="Pfam" id="PF02463">
    <property type="entry name" value="SMC_N"/>
    <property type="match status" value="1"/>
</dbReference>
<evidence type="ECO:0000313" key="10">
    <source>
        <dbReference type="Proteomes" id="UP000000528"/>
    </source>
</evidence>
<dbReference type="GO" id="GO:0030261">
    <property type="term" value="P:chromosome condensation"/>
    <property type="evidence" value="ECO:0007669"/>
    <property type="project" value="InterPro"/>
</dbReference>
<dbReference type="BioCyc" id="MPUL272635:G1GT6-727-MONOMER"/>
<dbReference type="GO" id="GO:0005737">
    <property type="term" value="C:cytoplasm"/>
    <property type="evidence" value="ECO:0007669"/>
    <property type="project" value="UniProtKB-SubCell"/>
</dbReference>
<dbReference type="InterPro" id="IPR024704">
    <property type="entry name" value="SMC"/>
</dbReference>
<comment type="subunit">
    <text evidence="7">Homodimer.</text>
</comment>
<dbReference type="InterPro" id="IPR010935">
    <property type="entry name" value="SMC_hinge"/>
</dbReference>
<dbReference type="eggNOG" id="COG1196">
    <property type="taxonomic scope" value="Bacteria"/>
</dbReference>
<dbReference type="GO" id="GO:0001934">
    <property type="term" value="P:positive regulation of protein phosphorylation"/>
    <property type="evidence" value="ECO:0000315"/>
    <property type="project" value="AgBase"/>
</dbReference>
<dbReference type="GO" id="GO:0030335">
    <property type="term" value="P:positive regulation of cell migration"/>
    <property type="evidence" value="ECO:0000315"/>
    <property type="project" value="AgBase"/>
</dbReference>
<dbReference type="Gene3D" id="3.40.50.300">
    <property type="entry name" value="P-loop containing nucleotide triphosphate hydrolases"/>
    <property type="match status" value="2"/>
</dbReference>
<evidence type="ECO:0000256" key="2">
    <source>
        <dbReference type="ARBA" id="ARBA00022490"/>
    </source>
</evidence>
<organism evidence="10">
    <name type="scientific">Mycoplasmopsis pulmonis (strain UAB CTIP)</name>
    <name type="common">Mycoplasma pulmonis</name>
    <dbReference type="NCBI Taxonomy" id="272635"/>
    <lineage>
        <taxon>Bacteria</taxon>
        <taxon>Bacillati</taxon>
        <taxon>Mycoplasmatota</taxon>
        <taxon>Mycoplasmoidales</taxon>
        <taxon>Metamycoplasmataceae</taxon>
        <taxon>Mycoplasmopsis</taxon>
    </lineage>
</organism>
<accession>Q98PK8</accession>
<dbReference type="KEGG" id="mpu:MYPU_7140"/>
<comment type="subcellular location">
    <subcellularLocation>
        <location evidence="1 7">Cytoplasm</location>
    </subcellularLocation>
</comment>
<dbReference type="SUPFAM" id="SSF52540">
    <property type="entry name" value="P-loop containing nucleoside triphosphate hydrolases"/>
    <property type="match status" value="1"/>
</dbReference>
<name>Q98PK8_MYCPU</name>
<evidence type="ECO:0000259" key="8">
    <source>
        <dbReference type="SMART" id="SM00968"/>
    </source>
</evidence>
<feature type="coiled-coil region" evidence="7">
    <location>
        <begin position="168"/>
        <end position="209"/>
    </location>
</feature>
<dbReference type="GO" id="GO:0006260">
    <property type="term" value="P:DNA replication"/>
    <property type="evidence" value="ECO:0007669"/>
    <property type="project" value="UniProtKB-UniRule"/>
</dbReference>
<feature type="coiled-coil region" evidence="7">
    <location>
        <begin position="349"/>
        <end position="376"/>
    </location>
</feature>
<keyword evidence="10" id="KW-1185">Reference proteome</keyword>
<dbReference type="Gene3D" id="1.20.1060.20">
    <property type="match status" value="1"/>
</dbReference>
<dbReference type="GO" id="GO:0016887">
    <property type="term" value="F:ATP hydrolysis activity"/>
    <property type="evidence" value="ECO:0007669"/>
    <property type="project" value="InterPro"/>
</dbReference>
<dbReference type="HOGENOM" id="CLU_001042_2_2_14"/>
<dbReference type="AlphaFoldDB" id="Q98PK8"/>
<dbReference type="Proteomes" id="UP000000528">
    <property type="component" value="Chromosome"/>
</dbReference>
<dbReference type="RefSeq" id="WP_010925515.1">
    <property type="nucleotide sequence ID" value="NC_002771.1"/>
</dbReference>
<dbReference type="GO" id="GO:0051491">
    <property type="term" value="P:positive regulation of filopodium assembly"/>
    <property type="evidence" value="ECO:0000315"/>
    <property type="project" value="AgBase"/>
</dbReference>
<dbReference type="GO" id="GO:1902745">
    <property type="term" value="P:positive regulation of lamellipodium organization"/>
    <property type="evidence" value="ECO:0000315"/>
    <property type="project" value="AgBase"/>
</dbReference>
<keyword evidence="4 7" id="KW-0067">ATP-binding</keyword>
<evidence type="ECO:0000313" key="9">
    <source>
        <dbReference type="EMBL" id="CAC13887.1"/>
    </source>
</evidence>
<dbReference type="PIRSF" id="PIRSF005719">
    <property type="entry name" value="SMC"/>
    <property type="match status" value="1"/>
</dbReference>
<sequence length="979" mass="110334">MKLIKIQAHGFKSFAEPIQLSFDGGVAGIIGPNGSGKSNINDAIKWVLGEQSSKSLRGDNMEDVIFAGSKNVKEMNKASVTLTFDNSNNASSVPHKVFTITRELERGKGSNIYYINDEIVRYKDIKDIALESGISKSSLAIISQGTVSDIAEASPEDRRGIFEEAAGVSKYKSRKKEALRKLEKTNESLEKIQTVILELEKQLKPLKNQAEKARIYLQKSKELKDVEVGLIIHNLDFYSTKLKEFEIELEGVVETKENLEQQVRKCENIIEQNSGDRLKFEKELHFLVQDLDNLNEKLRNLELISANENQRRELIISGQIKVNPEEKMKVIKEQLQIIKSRINFYTKQTEELSQIVSDKKNEVQELEKTISTKRIEQNKISNKLNETKVKINILLEHKKNKTNMFKGTKTIVEHKNIFKGYHGLVSEVLKVDQEYIPAIDAVLNNALQHIVVEDAQIAVTAVNFLKKNDGGRATFIPLKSIKPKSIKDEHFLALNMKKGFIDVASNLVKYEPKFEVLSKFLLGNILVVSDIESAKDIAAILDNKYMIVTLEGDLIRTGGVITGGVQQASTNLIGLDEQIAKLEEIVPIISKEVENTSNQITNLEHKKYELTNVVSEFSVEAAKVYEKLSNDQKSFDSLTAEYQTISAKDLGESSSSALDQQINEIQAKKVILQAQIRAKKESILSLNTDFSKVTLEKNDLEKSLRILNDSFSKKITEKNKAEFYLDTNQKRLSEFYNMTYEMAKDNFSLSIDITEAEEFVGRIKEEIKDLGNINIDSIKSYEEISERYDGLKATESEIVDAKDKIESAIKEMDKIIITKLRDTLSAINEEFNNVFQSMFGGGEARVEFVDPSDILESGIDIKAQPPGKSIKNLKLFSGGEKSLIAISLLFAILKSKPLPLCILDEVEAALDDANVVRYAEYLQKLKTKTQFLVITHRHGTMSRVDHLFGATMQTRGVTSFFSVELARAKELIKDTKIES</sequence>
<dbReference type="FunFam" id="3.30.70.1620:FF:000007">
    <property type="entry name" value="Structural maintenance of chromosomes protein"/>
    <property type="match status" value="1"/>
</dbReference>
<evidence type="ECO:0000256" key="7">
    <source>
        <dbReference type="HAMAP-Rule" id="MF_01894"/>
    </source>
</evidence>
<dbReference type="InterPro" id="IPR036277">
    <property type="entry name" value="SMC_hinge_sf"/>
</dbReference>
<evidence type="ECO:0000256" key="5">
    <source>
        <dbReference type="ARBA" id="ARBA00023054"/>
    </source>
</evidence>
<comment type="interaction">
    <interactant intactId="EBI-12740386">
        <id>Q98PK8</id>
    </interactant>
    <interactant intactId="EBI-413628">
        <id>P63000</id>
        <label>RAC1</label>
    </interactant>
    <organismsDiffer>true</organismsDiffer>
    <experiments>5</experiments>
</comment>
<keyword evidence="3 7" id="KW-0547">Nucleotide-binding</keyword>
<comment type="similarity">
    <text evidence="7">Belongs to the SMC family.</text>
</comment>
<reference evidence="9 10" key="1">
    <citation type="journal article" date="2001" name="Nucleic Acids Res.">
        <title>The complete genome sequence of the murine respiratory pathogen Mycoplasma pulmonis.</title>
        <authorList>
            <person name="Chambaud I."/>
            <person name="Heilig R."/>
            <person name="Ferris S."/>
            <person name="Barbe V."/>
            <person name="Samson D."/>
            <person name="Galisson F."/>
            <person name="Moszer I."/>
            <person name="Dybvig K."/>
            <person name="Wroblewski H."/>
            <person name="Viari A."/>
            <person name="Rocha E.P.C."/>
            <person name="Blanchard A."/>
        </authorList>
    </citation>
    <scope>NUCLEOTIDE SEQUENCE [LARGE SCALE GENOMIC DNA]</scope>
    <source>
        <strain evidence="9 10">UAB CTIP</strain>
    </source>
</reference>
<keyword evidence="6 7" id="KW-0238">DNA-binding</keyword>